<sequence>MQPVAFGELLSGERIAKVKITKVAAPGYILPMSNIGEPSNNASPLHSFGTPLSELNLPIGSLMVENKESVSPNLSFMGSTTSSIAFGSVSTTTSIPRSIPDSEIDTKCCARQCRLIST</sequence>
<dbReference type="EMBL" id="LN732886">
    <property type="protein sequence ID" value="CEP16170.1"/>
    <property type="molecule type" value="Genomic_DNA"/>
</dbReference>
<proteinExistence type="predicted"/>
<organism evidence="1 2">
    <name type="scientific">Parasitella parasitica</name>
    <dbReference type="NCBI Taxonomy" id="35722"/>
    <lineage>
        <taxon>Eukaryota</taxon>
        <taxon>Fungi</taxon>
        <taxon>Fungi incertae sedis</taxon>
        <taxon>Mucoromycota</taxon>
        <taxon>Mucoromycotina</taxon>
        <taxon>Mucoromycetes</taxon>
        <taxon>Mucorales</taxon>
        <taxon>Mucorineae</taxon>
        <taxon>Mucoraceae</taxon>
        <taxon>Parasitella</taxon>
    </lineage>
</organism>
<dbReference type="AlphaFoldDB" id="A0A0B7NKV1"/>
<evidence type="ECO:0000313" key="1">
    <source>
        <dbReference type="EMBL" id="CEP16170.1"/>
    </source>
</evidence>
<evidence type="ECO:0000313" key="2">
    <source>
        <dbReference type="Proteomes" id="UP000054107"/>
    </source>
</evidence>
<gene>
    <name evidence="1" type="primary">PARPA_10416.1 scaffold 40485</name>
</gene>
<accession>A0A0B7NKV1</accession>
<keyword evidence="2" id="KW-1185">Reference proteome</keyword>
<dbReference type="Proteomes" id="UP000054107">
    <property type="component" value="Unassembled WGS sequence"/>
</dbReference>
<reference evidence="1 2" key="1">
    <citation type="submission" date="2014-09" db="EMBL/GenBank/DDBJ databases">
        <authorList>
            <person name="Ellenberger Sabrina"/>
        </authorList>
    </citation>
    <scope>NUCLEOTIDE SEQUENCE [LARGE SCALE GENOMIC DNA]</scope>
    <source>
        <strain evidence="1 2">CBS 412.66</strain>
    </source>
</reference>
<name>A0A0B7NKV1_9FUNG</name>
<protein>
    <submittedName>
        <fullName evidence="1">Uncharacterized protein</fullName>
    </submittedName>
</protein>